<organism evidence="5 6">
    <name type="scientific">Candidatus Thiodiazotropha endolucinida</name>
    <dbReference type="NCBI Taxonomy" id="1655433"/>
    <lineage>
        <taxon>Bacteria</taxon>
        <taxon>Pseudomonadati</taxon>
        <taxon>Pseudomonadota</taxon>
        <taxon>Gammaproteobacteria</taxon>
        <taxon>Chromatiales</taxon>
        <taxon>Sedimenticolaceae</taxon>
        <taxon>Candidatus Thiodiazotropha</taxon>
    </lineage>
</organism>
<dbReference type="SUPFAM" id="SSF53448">
    <property type="entry name" value="Nucleotide-diphospho-sugar transferases"/>
    <property type="match status" value="1"/>
</dbReference>
<proteinExistence type="inferred from homology"/>
<feature type="domain" description="Glycosyltransferase 2-like" evidence="4">
    <location>
        <begin position="12"/>
        <end position="183"/>
    </location>
</feature>
<dbReference type="EMBL" id="MARB01000017">
    <property type="protein sequence ID" value="ODJ86807.1"/>
    <property type="molecule type" value="Genomic_DNA"/>
</dbReference>
<evidence type="ECO:0000256" key="3">
    <source>
        <dbReference type="ARBA" id="ARBA00022679"/>
    </source>
</evidence>
<comment type="similarity">
    <text evidence="1">Belongs to the glycosyltransferase 2 family.</text>
</comment>
<dbReference type="GO" id="GO:0016757">
    <property type="term" value="F:glycosyltransferase activity"/>
    <property type="evidence" value="ECO:0007669"/>
    <property type="project" value="UniProtKB-KW"/>
</dbReference>
<evidence type="ECO:0000313" key="5">
    <source>
        <dbReference type="EMBL" id="ODJ86807.1"/>
    </source>
</evidence>
<evidence type="ECO:0000256" key="2">
    <source>
        <dbReference type="ARBA" id="ARBA00022676"/>
    </source>
</evidence>
<comment type="caution">
    <text evidence="5">The sequence shown here is derived from an EMBL/GenBank/DDBJ whole genome shotgun (WGS) entry which is preliminary data.</text>
</comment>
<protein>
    <submittedName>
        <fullName evidence="5">Putative glycosyl transferase</fullName>
    </submittedName>
</protein>
<keyword evidence="2" id="KW-0328">Glycosyltransferase</keyword>
<dbReference type="Pfam" id="PF00535">
    <property type="entry name" value="Glycos_transf_2"/>
    <property type="match status" value="1"/>
</dbReference>
<keyword evidence="6" id="KW-1185">Reference proteome</keyword>
<dbReference type="InterPro" id="IPR029044">
    <property type="entry name" value="Nucleotide-diphossugar_trans"/>
</dbReference>
<dbReference type="RefSeq" id="WP_154723139.1">
    <property type="nucleotide sequence ID" value="NZ_MARB01000017.1"/>
</dbReference>
<dbReference type="Gene3D" id="3.90.550.10">
    <property type="entry name" value="Spore Coat Polysaccharide Biosynthesis Protein SpsA, Chain A"/>
    <property type="match status" value="1"/>
</dbReference>
<dbReference type="InterPro" id="IPR001173">
    <property type="entry name" value="Glyco_trans_2-like"/>
</dbReference>
<dbReference type="CDD" id="cd02526">
    <property type="entry name" value="GT2_RfbF_like"/>
    <property type="match status" value="1"/>
</dbReference>
<evidence type="ECO:0000259" key="4">
    <source>
        <dbReference type="Pfam" id="PF00535"/>
    </source>
</evidence>
<name>A0A7Z0VJK5_9GAMM</name>
<reference evidence="5 6" key="1">
    <citation type="submission" date="2016-06" db="EMBL/GenBank/DDBJ databases">
        <title>Genome sequence of endosymbiont of Candidatus Endolucinida thiodiazotropha.</title>
        <authorList>
            <person name="Poehlein A."/>
            <person name="Koenig S."/>
            <person name="Heiden S.E."/>
            <person name="Thuermer A."/>
            <person name="Voget S."/>
            <person name="Daniel R."/>
            <person name="Markert S."/>
            <person name="Gros O."/>
            <person name="Schweder T."/>
        </authorList>
    </citation>
    <scope>NUCLEOTIDE SEQUENCE [LARGE SCALE GENOMIC DNA]</scope>
    <source>
        <strain evidence="5 6">COS</strain>
    </source>
</reference>
<evidence type="ECO:0000313" key="6">
    <source>
        <dbReference type="Proteomes" id="UP000094769"/>
    </source>
</evidence>
<dbReference type="OrthoDB" id="5291101at2"/>
<dbReference type="AlphaFoldDB" id="A0A7Z0VJK5"/>
<evidence type="ECO:0000256" key="1">
    <source>
        <dbReference type="ARBA" id="ARBA00006739"/>
    </source>
</evidence>
<keyword evidence="3 5" id="KW-0808">Transferase</keyword>
<sequence length="312" mass="35059">MSLTPIDNVVAVTVTYNVGGKFENALRSYLDQVSQVIIVDNSSDVDARELLEAIVRSAGDRVTLIQNGQNLGLGMAQNIGIRTALDAGATWLLMMDDDSRAAPDMVSTLLQTAQRQAPEVAILAPRYEEQGVPREARYVTAPRGAYGGPRFTIQDFSNRSILPHLYIAISSGSLIRASLFREIGLIRESFSIDYLDVDFCLRALRGGYRIVAVADAVLYHQLGAQSEHRFLGRRFLAWNHSPKRRYTIYRNRTRIWRENLFTFPGFVFYDFLASLHDLFRILMFEEFKMSKLWAATKGMGVGLLGGGLCYED</sequence>
<dbReference type="Proteomes" id="UP000094769">
    <property type="component" value="Unassembled WGS sequence"/>
</dbReference>
<dbReference type="PANTHER" id="PTHR43179:SF12">
    <property type="entry name" value="GALACTOFURANOSYLTRANSFERASE GLFT2"/>
    <property type="match status" value="1"/>
</dbReference>
<dbReference type="PANTHER" id="PTHR43179">
    <property type="entry name" value="RHAMNOSYLTRANSFERASE WBBL"/>
    <property type="match status" value="1"/>
</dbReference>
<gene>
    <name evidence="5" type="ORF">CODIS_29500</name>
</gene>
<accession>A0A7Z0VJK5</accession>